<gene>
    <name evidence="1" type="ORF">G6R27_05970</name>
</gene>
<dbReference type="EMBL" id="JAAMFI010000004">
    <property type="protein sequence ID" value="MBS9335574.1"/>
    <property type="molecule type" value="Genomic_DNA"/>
</dbReference>
<sequence length="167" mass="19257">MQAIFDEILDNVLKRVYRVTFYNAETGVATIDKESGEYQYSGYEDETFTNLSPDKIKKIILAVFENDSKDREKHFTIGQPRKSEINGCPFFFVSFTKVQDDDEMLKYAINYDPSRDDSSAWIDRTTGLFGYEGTNIAFYQKLWLEDVIRTQAYHYGEAGTHFAIGCG</sequence>
<evidence type="ECO:0000313" key="2">
    <source>
        <dbReference type="Proteomes" id="UP001519418"/>
    </source>
</evidence>
<dbReference type="RefSeq" id="WP_213820163.1">
    <property type="nucleotide sequence ID" value="NZ_JAAMFI010000004.1"/>
</dbReference>
<proteinExistence type="predicted"/>
<dbReference type="Proteomes" id="UP001519418">
    <property type="component" value="Unassembled WGS sequence"/>
</dbReference>
<comment type="caution">
    <text evidence="1">The sequence shown here is derived from an EMBL/GenBank/DDBJ whole genome shotgun (WGS) entry which is preliminary data.</text>
</comment>
<organism evidence="1 2">
    <name type="scientific">Fructobacillus papyriferae</name>
    <dbReference type="NCBI Taxonomy" id="2713171"/>
    <lineage>
        <taxon>Bacteria</taxon>
        <taxon>Bacillati</taxon>
        <taxon>Bacillota</taxon>
        <taxon>Bacilli</taxon>
        <taxon>Lactobacillales</taxon>
        <taxon>Lactobacillaceae</taxon>
        <taxon>Fructobacillus</taxon>
    </lineage>
</organism>
<keyword evidence="2" id="KW-1185">Reference proteome</keyword>
<evidence type="ECO:0000313" key="1">
    <source>
        <dbReference type="EMBL" id="MBS9335574.1"/>
    </source>
</evidence>
<name>A0ABS5QQW1_9LACO</name>
<protein>
    <submittedName>
        <fullName evidence="1">Uncharacterized protein</fullName>
    </submittedName>
</protein>
<reference evidence="1 2" key="1">
    <citation type="submission" date="2020-02" db="EMBL/GenBank/DDBJ databases">
        <title>Fructobacillus sp. isolated from paper mulberry of Taiwan.</title>
        <authorList>
            <person name="Lin S.-T."/>
        </authorList>
    </citation>
    <scope>NUCLEOTIDE SEQUENCE [LARGE SCALE GENOMIC DNA]</scope>
    <source>
        <strain evidence="1 2">M1-10</strain>
    </source>
</reference>
<accession>A0ABS5QQW1</accession>